<dbReference type="GeneID" id="78462118"/>
<sequence>MFLRKIHVLGWVAMFFAVQVCRGQQLPLNHNIVPNSPAVTEFGRFTNVPVGRYTGTPEISVPLDVLQFGDLKVPISINYHGGGILVEQVSTSLGIGWSLNAGGAVSWNVRKEHDLSVLNRKVMTKEEIDAGIYLPNLHDAISPSVDTEPDIFSYNFLGFSGQILMDRDGKFYDIRGKEDLAFTRDGYGLKAIDLFGNEYSFMDEERAQVKNKPLSGSFSNPTVLSQSGPENVSTATTALYLTKITSADKKQWIEFSYSDEQYTIDSRVYGSIYFDPIDIKWKESAGSTVRHVNGGTVYSMTIPGGTFGKTQTTHFSKRISKIRSSNGEYFLFQYAAQPRKDLLGSYALRGISHYSAGNELLKDWQFEQGYFESTVKFGAGTANDESQNFRLKLLAVTEIAGITGGGTVKKVHRFSYYGDDPSEHQMPYRTSMHGADHWGYLNSETTFDESRKINNIFPNLSDLSSLDRETIDRYGNLGSAVTYDELPGKMRFPQGSNKEVNAEYAVTYSLKSITYPTGGRSIFLYEPHDYSYAGSQRQAVTRSGGLRIREIRNYSSDSVYTYQRYSYLHDYGKPSSYSSGSIINVPNHITQTVMAVNPNNGSGTGQRSLDVFLRMNSGSFTPRYSAGGDYIGYAEVIEESGPGKTFYEYYSIKDAPNSYFMLLYSHVGSRTSPYNLQYAYAPYPSLFNNSGSYFSPFLFQPSSSGYNGHIYVRGHLKARKIYNSANKMVQKEDLQYNFVPTRKIYGMMPFRFDQSYGGGVSVEQETDLGIYWHQLGKAELRSSTVTETFENGSFEKKEKYAYNSYGLLNEKVSFLSGGDSLVTKLRYPTDITTSVYPQMVQKRMINFPVESVLLRNGKLIKAQIQTYTMNGTAFLPKDTYSLGARGSATYQFFNGIARDSRMNKPENLISRYDANNNLQERTDASGVRSVYLWDKDKRLLAECRNIDYTTVKTVFPAIETDSFTVLDVDRLRSLLPTAMITTFRYSKFGTISRVTDFNGVETKYEYDELGRLRSQKDFNDDIIEQYIYKYQVD</sequence>
<dbReference type="KEGG" id="stha:NCTC11429_01348"/>
<name>A0A4V6KPZ8_9SPHI</name>
<dbReference type="Gene3D" id="2.180.10.10">
    <property type="entry name" value="RHS repeat-associated core"/>
    <property type="match status" value="1"/>
</dbReference>
<dbReference type="STRING" id="1123265.GCA_000686625_01787"/>
<evidence type="ECO:0000313" key="2">
    <source>
        <dbReference type="Proteomes" id="UP000308196"/>
    </source>
</evidence>
<dbReference type="AlphaFoldDB" id="A0A4V6KPZ8"/>
<dbReference type="EMBL" id="LR590484">
    <property type="protein sequence ID" value="VTR34548.1"/>
    <property type="molecule type" value="Genomic_DNA"/>
</dbReference>
<evidence type="ECO:0000313" key="1">
    <source>
        <dbReference type="EMBL" id="VTR34548.1"/>
    </source>
</evidence>
<protein>
    <submittedName>
        <fullName evidence="1">YD repeat (Two copies)</fullName>
    </submittedName>
</protein>
<gene>
    <name evidence="1" type="ORF">NCTC11429_01348</name>
</gene>
<dbReference type="Proteomes" id="UP000308196">
    <property type="component" value="Chromosome"/>
</dbReference>
<proteinExistence type="predicted"/>
<organism evidence="1 2">
    <name type="scientific">Sphingobacterium thalpophilum</name>
    <dbReference type="NCBI Taxonomy" id="259"/>
    <lineage>
        <taxon>Bacteria</taxon>
        <taxon>Pseudomonadati</taxon>
        <taxon>Bacteroidota</taxon>
        <taxon>Sphingobacteriia</taxon>
        <taxon>Sphingobacteriales</taxon>
        <taxon>Sphingobacteriaceae</taxon>
        <taxon>Sphingobacterium</taxon>
    </lineage>
</organism>
<accession>A0A4V6KPZ8</accession>
<reference evidence="1 2" key="1">
    <citation type="submission" date="2019-05" db="EMBL/GenBank/DDBJ databases">
        <authorList>
            <consortium name="Pathogen Informatics"/>
        </authorList>
    </citation>
    <scope>NUCLEOTIDE SEQUENCE [LARGE SCALE GENOMIC DNA]</scope>
    <source>
        <strain evidence="1 2">NCTC11429</strain>
    </source>
</reference>
<dbReference type="RefSeq" id="WP_028069281.1">
    <property type="nucleotide sequence ID" value="NZ_CP141191.1"/>
</dbReference>